<evidence type="ECO:0000256" key="1">
    <source>
        <dbReference type="SAM" id="SignalP"/>
    </source>
</evidence>
<keyword evidence="1" id="KW-0732">Signal</keyword>
<evidence type="ECO:0000313" key="3">
    <source>
        <dbReference type="Proteomes" id="UP001221558"/>
    </source>
</evidence>
<proteinExistence type="predicted"/>
<feature type="signal peptide" evidence="1">
    <location>
        <begin position="1"/>
        <end position="20"/>
    </location>
</feature>
<dbReference type="EMBL" id="CP117880">
    <property type="protein sequence ID" value="WDF67311.1"/>
    <property type="molecule type" value="Genomic_DNA"/>
</dbReference>
<dbReference type="PROSITE" id="PS51257">
    <property type="entry name" value="PROKAR_LIPOPROTEIN"/>
    <property type="match status" value="1"/>
</dbReference>
<feature type="chain" id="PRO_5046133627" description="DUF4369 domain-containing protein" evidence="1">
    <location>
        <begin position="21"/>
        <end position="234"/>
    </location>
</feature>
<dbReference type="RefSeq" id="WP_274266041.1">
    <property type="nucleotide sequence ID" value="NZ_CP117880.1"/>
</dbReference>
<dbReference type="Proteomes" id="UP001221558">
    <property type="component" value="Chromosome"/>
</dbReference>
<name>A0ABY7WCB8_9SPHI</name>
<gene>
    <name evidence="2" type="ORF">PQ465_13455</name>
</gene>
<sequence>MKYTRLLVALLIFTVGCASAQTTNDFFITTKQDTVYGELRSYKEGRIKFKIDGKNQKLDPHKTYRVYEAKENRWYAPSYIENCIVRIEGSQPKMYRISESRRKTAKPLFAEVITDGAIVVYAFEKKQMMGREVIMVGAYGGPITHYSRRIYALKRATNEIVELKKTGPVLYIRVNSTKIKNDQSNLFADFPELVEEIAKQPSINYDYMLECINRYNQQKQLMGEGLAVYGMEIY</sequence>
<accession>A0ABY7WCB8</accession>
<protein>
    <recommendedName>
        <fullName evidence="4">DUF4369 domain-containing protein</fullName>
    </recommendedName>
</protein>
<organism evidence="2 3">
    <name type="scientific">Sphingobacterium oryzagri</name>
    <dbReference type="NCBI Taxonomy" id="3025669"/>
    <lineage>
        <taxon>Bacteria</taxon>
        <taxon>Pseudomonadati</taxon>
        <taxon>Bacteroidota</taxon>
        <taxon>Sphingobacteriia</taxon>
        <taxon>Sphingobacteriales</taxon>
        <taxon>Sphingobacteriaceae</taxon>
        <taxon>Sphingobacterium</taxon>
    </lineage>
</organism>
<evidence type="ECO:0008006" key="4">
    <source>
        <dbReference type="Google" id="ProtNLM"/>
    </source>
</evidence>
<reference evidence="2 3" key="1">
    <citation type="submission" date="2023-02" db="EMBL/GenBank/DDBJ databases">
        <title>Genome sequence of Sphingobacterium sp. KACC 22765.</title>
        <authorList>
            <person name="Kim S."/>
            <person name="Heo J."/>
            <person name="Kwon S.-W."/>
        </authorList>
    </citation>
    <scope>NUCLEOTIDE SEQUENCE [LARGE SCALE GENOMIC DNA]</scope>
    <source>
        <strain evidence="2 3">KACC 22765</strain>
    </source>
</reference>
<keyword evidence="3" id="KW-1185">Reference proteome</keyword>
<evidence type="ECO:0000313" key="2">
    <source>
        <dbReference type="EMBL" id="WDF67311.1"/>
    </source>
</evidence>